<dbReference type="Gene3D" id="3.90.550.10">
    <property type="entry name" value="Spore Coat Polysaccharide Biosynthesis Protein SpsA, Chain A"/>
    <property type="match status" value="1"/>
</dbReference>
<feature type="transmembrane region" description="Helical" evidence="11">
    <location>
        <begin position="323"/>
        <end position="342"/>
    </location>
</feature>
<keyword evidence="6 11" id="KW-0472">Membrane</keyword>
<evidence type="ECO:0000256" key="10">
    <source>
        <dbReference type="ARBA" id="ARBA00040345"/>
    </source>
</evidence>
<evidence type="ECO:0000313" key="13">
    <source>
        <dbReference type="EMBL" id="KPV43431.1"/>
    </source>
</evidence>
<feature type="transmembrane region" description="Helical" evidence="11">
    <location>
        <begin position="349"/>
        <end position="369"/>
    </location>
</feature>
<evidence type="ECO:0000259" key="12">
    <source>
        <dbReference type="Pfam" id="PF00535"/>
    </source>
</evidence>
<keyword evidence="4" id="KW-0808">Transferase</keyword>
<evidence type="ECO:0000256" key="4">
    <source>
        <dbReference type="ARBA" id="ARBA00022679"/>
    </source>
</evidence>
<dbReference type="OrthoDB" id="9800276at2"/>
<dbReference type="GO" id="GO:0016117">
    <property type="term" value="P:carotenoid biosynthetic process"/>
    <property type="evidence" value="ECO:0007669"/>
    <property type="project" value="UniProtKB-KW"/>
</dbReference>
<evidence type="ECO:0000256" key="6">
    <source>
        <dbReference type="ARBA" id="ARBA00023136"/>
    </source>
</evidence>
<evidence type="ECO:0000256" key="1">
    <source>
        <dbReference type="ARBA" id="ARBA00004236"/>
    </source>
</evidence>
<comment type="subcellular location">
    <subcellularLocation>
        <location evidence="1">Cell membrane</location>
    </subcellularLocation>
</comment>
<dbReference type="STRING" id="471514.AN477_12625"/>
<keyword evidence="2" id="KW-1003">Cell membrane</keyword>
<comment type="similarity">
    <text evidence="9">Belongs to the glycosyltransferase 2 family. CrtQ subfamily.</text>
</comment>
<evidence type="ECO:0000256" key="9">
    <source>
        <dbReference type="ARBA" id="ARBA00038120"/>
    </source>
</evidence>
<comment type="caution">
    <text evidence="13">The sequence shown here is derived from an EMBL/GenBank/DDBJ whole genome shotgun (WGS) entry which is preliminary data.</text>
</comment>
<accession>A0A0P9D1P2</accession>
<dbReference type="PANTHER" id="PTHR43646:SF2">
    <property type="entry name" value="GLYCOSYLTRANSFERASE 2-LIKE DOMAIN-CONTAINING PROTEIN"/>
    <property type="match status" value="1"/>
</dbReference>
<feature type="transmembrane region" description="Helical" evidence="11">
    <location>
        <begin position="186"/>
        <end position="204"/>
    </location>
</feature>
<comment type="pathway">
    <text evidence="8">Carotenoid biosynthesis; staphyloxanthin biosynthesis; staphyloxanthin from farnesyl diphosphate: step 4/5.</text>
</comment>
<keyword evidence="11" id="KW-0812">Transmembrane</keyword>
<dbReference type="GO" id="GO:0005886">
    <property type="term" value="C:plasma membrane"/>
    <property type="evidence" value="ECO:0007669"/>
    <property type="project" value="UniProtKB-SubCell"/>
</dbReference>
<evidence type="ECO:0000256" key="7">
    <source>
        <dbReference type="ARBA" id="ARBA00037281"/>
    </source>
</evidence>
<dbReference type="AlphaFoldDB" id="A0A0P9D1P2"/>
<name>A0A0P9D1P2_9BACL</name>
<protein>
    <recommendedName>
        <fullName evidence="10">4,4'-diaponeurosporenoate glycosyltransferase</fullName>
    </recommendedName>
</protein>
<dbReference type="PATRIC" id="fig|471514.4.peg.1618"/>
<evidence type="ECO:0000256" key="2">
    <source>
        <dbReference type="ARBA" id="ARBA00022475"/>
    </source>
</evidence>
<dbReference type="Pfam" id="PF00535">
    <property type="entry name" value="Glycos_transf_2"/>
    <property type="match status" value="1"/>
</dbReference>
<dbReference type="SUPFAM" id="SSF53448">
    <property type="entry name" value="Nucleotide-diphospho-sugar transferases"/>
    <property type="match status" value="1"/>
</dbReference>
<keyword evidence="5" id="KW-0125">Carotenoid biosynthesis</keyword>
<organism evidence="13 14">
    <name type="scientific">Alicyclobacillus ferrooxydans</name>
    <dbReference type="NCBI Taxonomy" id="471514"/>
    <lineage>
        <taxon>Bacteria</taxon>
        <taxon>Bacillati</taxon>
        <taxon>Bacillota</taxon>
        <taxon>Bacilli</taxon>
        <taxon>Bacillales</taxon>
        <taxon>Alicyclobacillaceae</taxon>
        <taxon>Alicyclobacillus</taxon>
    </lineage>
</organism>
<proteinExistence type="inferred from homology"/>
<evidence type="ECO:0000256" key="8">
    <source>
        <dbReference type="ARBA" id="ARBA00037904"/>
    </source>
</evidence>
<comment type="function">
    <text evidence="7">Catalyzes the glycosylation of 4,4'-diaponeurosporenoate, i.e. the esterification of glucose at the C1'' position with the carboxyl group of 4,4'-diaponeurosporenic acid, to form glycosyl-4,4'-diaponeurosporenoate. This is a step in the biosynthesis of staphyloxanthin, an orange pigment present in most staphylococci strains.</text>
</comment>
<dbReference type="Proteomes" id="UP000050482">
    <property type="component" value="Unassembled WGS sequence"/>
</dbReference>
<dbReference type="InterPro" id="IPR029044">
    <property type="entry name" value="Nucleotide-diphossugar_trans"/>
</dbReference>
<feature type="domain" description="Glycosyltransferase 2-like" evidence="12">
    <location>
        <begin position="62"/>
        <end position="232"/>
    </location>
</feature>
<reference evidence="13 14" key="1">
    <citation type="submission" date="2015-09" db="EMBL/GenBank/DDBJ databases">
        <title>Draft genome sequence of Alicyclobacillus ferrooxydans DSM 22381.</title>
        <authorList>
            <person name="Hemp J."/>
        </authorList>
    </citation>
    <scope>NUCLEOTIDE SEQUENCE [LARGE SCALE GENOMIC DNA]</scope>
    <source>
        <strain evidence="13 14">TC-34</strain>
    </source>
</reference>
<evidence type="ECO:0000256" key="3">
    <source>
        <dbReference type="ARBA" id="ARBA00022676"/>
    </source>
</evidence>
<gene>
    <name evidence="13" type="ORF">AN477_12625</name>
</gene>
<feature type="transmembrane region" description="Helical" evidence="11">
    <location>
        <begin position="293"/>
        <end position="311"/>
    </location>
</feature>
<keyword evidence="3" id="KW-0328">Glycosyltransferase</keyword>
<evidence type="ECO:0000256" key="5">
    <source>
        <dbReference type="ARBA" id="ARBA00022746"/>
    </source>
</evidence>
<dbReference type="EMBL" id="LJCO01000051">
    <property type="protein sequence ID" value="KPV43431.1"/>
    <property type="molecule type" value="Genomic_DNA"/>
</dbReference>
<keyword evidence="11" id="KW-1133">Transmembrane helix</keyword>
<evidence type="ECO:0000313" key="14">
    <source>
        <dbReference type="Proteomes" id="UP000050482"/>
    </source>
</evidence>
<sequence length="398" mass="43842">MWLSLVGILVLLTWLVLGTRAFLGLVRSVDLPHTPSAHISAPSHGLGAVSGSLDSASVPKVSVILSAKNEALALPKTLASLRAQTWPKLEVIAVNDRSTDQTGKVLDEAKSDWPELQVIDIKDLPAGWLGKNHALYKASKQARGEWLLFTDADVTFSNDAVASAMHHVLESHRDHLALAPNLVAKGFWLSAVVYLFLYNIVMVFRPQDAERPKSSAFVGIGAFNLIRKATYEAVGGHKAVALRPDEDLALGASIKRAGFHQQFAGGTKLLQVEWYPSLSEMARGLEKNALAPFQYRFSYFTLGVLMLLLVYDGPFLGAVFATGWIRFLFALAFVIELCMFHLTRRYSGVSVLWGLTLPLAAPVLFFILVRSALLCLRRGGIEWRGTFYSLRDLRKGVR</sequence>
<dbReference type="InterPro" id="IPR001173">
    <property type="entry name" value="Glyco_trans_2-like"/>
</dbReference>
<dbReference type="RefSeq" id="WP_054969524.1">
    <property type="nucleotide sequence ID" value="NZ_LJCO01000051.1"/>
</dbReference>
<dbReference type="GO" id="GO:0016757">
    <property type="term" value="F:glycosyltransferase activity"/>
    <property type="evidence" value="ECO:0007669"/>
    <property type="project" value="UniProtKB-KW"/>
</dbReference>
<evidence type="ECO:0000256" key="11">
    <source>
        <dbReference type="SAM" id="Phobius"/>
    </source>
</evidence>
<dbReference type="PANTHER" id="PTHR43646">
    <property type="entry name" value="GLYCOSYLTRANSFERASE"/>
    <property type="match status" value="1"/>
</dbReference>
<keyword evidence="14" id="KW-1185">Reference proteome</keyword>